<feature type="domain" description="C2" evidence="1">
    <location>
        <begin position="64"/>
        <end position="167"/>
    </location>
</feature>
<dbReference type="AlphaFoldDB" id="A0A5N5TK20"/>
<keyword evidence="3" id="KW-1185">Reference proteome</keyword>
<organism evidence="2 3">
    <name type="scientific">Armadillidium nasatum</name>
    <dbReference type="NCBI Taxonomy" id="96803"/>
    <lineage>
        <taxon>Eukaryota</taxon>
        <taxon>Metazoa</taxon>
        <taxon>Ecdysozoa</taxon>
        <taxon>Arthropoda</taxon>
        <taxon>Crustacea</taxon>
        <taxon>Multicrustacea</taxon>
        <taxon>Malacostraca</taxon>
        <taxon>Eumalacostraca</taxon>
        <taxon>Peracarida</taxon>
        <taxon>Isopoda</taxon>
        <taxon>Oniscidea</taxon>
        <taxon>Crinocheta</taxon>
        <taxon>Armadillidiidae</taxon>
        <taxon>Armadillidium</taxon>
    </lineage>
</organism>
<dbReference type="EMBL" id="SEYY01000764">
    <property type="protein sequence ID" value="KAB7506515.1"/>
    <property type="molecule type" value="Genomic_DNA"/>
</dbReference>
<name>A0A5N5TK20_9CRUS</name>
<dbReference type="SUPFAM" id="SSF49562">
    <property type="entry name" value="C2 domain (Calcium/lipid-binding domain, CaLB)"/>
    <property type="match status" value="1"/>
</dbReference>
<dbReference type="PROSITE" id="PS50004">
    <property type="entry name" value="C2"/>
    <property type="match status" value="1"/>
</dbReference>
<dbReference type="InterPro" id="IPR000008">
    <property type="entry name" value="C2_dom"/>
</dbReference>
<dbReference type="Proteomes" id="UP000326759">
    <property type="component" value="Unassembled WGS sequence"/>
</dbReference>
<evidence type="ECO:0000313" key="2">
    <source>
        <dbReference type="EMBL" id="KAB7506515.1"/>
    </source>
</evidence>
<sequence>LKVKKRSSIIKASSKDDNKINKDDNSICGTKKDSLNSSELNHPCNQISDNQIIELTSTLKILFVVDEISIIDALDKAQHREIPKRRFSVEIVEGRRLQSKAFKDTINPYCLVRIVNDNDSSLLHSSSKAPDEIFKSNIIYRTTEPLWNGRFNIDSDNSDLKICFEVW</sequence>
<evidence type="ECO:0000259" key="1">
    <source>
        <dbReference type="PROSITE" id="PS50004"/>
    </source>
</evidence>
<protein>
    <recommendedName>
        <fullName evidence="1">C2 domain-containing protein</fullName>
    </recommendedName>
</protein>
<dbReference type="InterPro" id="IPR035892">
    <property type="entry name" value="C2_domain_sf"/>
</dbReference>
<reference evidence="2 3" key="1">
    <citation type="journal article" date="2019" name="PLoS Biol.">
        <title>Sex chromosomes control vertical transmission of feminizing Wolbachia symbionts in an isopod.</title>
        <authorList>
            <person name="Becking T."/>
            <person name="Chebbi M.A."/>
            <person name="Giraud I."/>
            <person name="Moumen B."/>
            <person name="Laverre T."/>
            <person name="Caubet Y."/>
            <person name="Peccoud J."/>
            <person name="Gilbert C."/>
            <person name="Cordaux R."/>
        </authorList>
    </citation>
    <scope>NUCLEOTIDE SEQUENCE [LARGE SCALE GENOMIC DNA]</scope>
    <source>
        <strain evidence="2">ANa2</strain>
        <tissue evidence="2">Whole body excluding digestive tract and cuticle</tissue>
    </source>
</reference>
<feature type="non-terminal residue" evidence="2">
    <location>
        <position position="1"/>
    </location>
</feature>
<comment type="caution">
    <text evidence="2">The sequence shown here is derived from an EMBL/GenBank/DDBJ whole genome shotgun (WGS) entry which is preliminary data.</text>
</comment>
<evidence type="ECO:0000313" key="3">
    <source>
        <dbReference type="Proteomes" id="UP000326759"/>
    </source>
</evidence>
<dbReference type="Gene3D" id="2.60.40.150">
    <property type="entry name" value="C2 domain"/>
    <property type="match status" value="1"/>
</dbReference>
<proteinExistence type="predicted"/>
<dbReference type="Pfam" id="PF00168">
    <property type="entry name" value="C2"/>
    <property type="match status" value="1"/>
</dbReference>
<accession>A0A5N5TK20</accession>
<dbReference type="CDD" id="cd00030">
    <property type="entry name" value="C2"/>
    <property type="match status" value="1"/>
</dbReference>
<gene>
    <name evidence="2" type="ORF">Anas_06338</name>
</gene>